<organism evidence="1 2">
    <name type="scientific">Melia azedarach</name>
    <name type="common">Chinaberry tree</name>
    <dbReference type="NCBI Taxonomy" id="155640"/>
    <lineage>
        <taxon>Eukaryota</taxon>
        <taxon>Viridiplantae</taxon>
        <taxon>Streptophyta</taxon>
        <taxon>Embryophyta</taxon>
        <taxon>Tracheophyta</taxon>
        <taxon>Spermatophyta</taxon>
        <taxon>Magnoliopsida</taxon>
        <taxon>eudicotyledons</taxon>
        <taxon>Gunneridae</taxon>
        <taxon>Pentapetalae</taxon>
        <taxon>rosids</taxon>
        <taxon>malvids</taxon>
        <taxon>Sapindales</taxon>
        <taxon>Meliaceae</taxon>
        <taxon>Melia</taxon>
    </lineage>
</organism>
<proteinExistence type="predicted"/>
<protein>
    <submittedName>
        <fullName evidence="1">Protein root UVB sensitive like</fullName>
    </submittedName>
</protein>
<sequence>MQSTLHTTSSSLQFQSPWKYTKSPQFISKTSKFSLKKTLTFTINSLKEPEEGLNTGPEFVGPTKLPVVVRGSGRVSRYFWDGNCLQLVSVDGGASSFCFNFDDGFRTLFRICSSNVKDFFIPKQVSGNYMGYVKWKLLHRVFSSALQVLATQAMFRAIGIGYSRSLPAAAALNWVLKDGLGRFCRCIYTASLASAFDTNLKRVWFSTSVLFSLSIGVELLTPVFPQYFLLLASLANIAKQISLACHLVTGTAVHRSFALADNLGEVSAKSQIQTVCFDNIGLMLAASLNMLLKNNERLQAGLPFVVYPIFSAIDLLGIYQGLKHVHLQTLTKDRLEIILDRWIESGHVPSPAEVSEEEGIDFPWSKGKELWPIRIGCLNPEGQIPTLSVMEMQSLTGEDYYFMCVESCRGLTSNERLGILLCLREGASTTDIISGLLQACYVRKALRLNSRWAKMEMVGAGDASDLVLNQWFKLIEDSKRYAHGDLPLLNEQMMGLGWAMKNILLSTREQARYSFVDD</sequence>
<evidence type="ECO:0000313" key="1">
    <source>
        <dbReference type="EMBL" id="KAJ4714989.1"/>
    </source>
</evidence>
<dbReference type="EMBL" id="CM051400">
    <property type="protein sequence ID" value="KAJ4714989.1"/>
    <property type="molecule type" value="Genomic_DNA"/>
</dbReference>
<dbReference type="Proteomes" id="UP001164539">
    <property type="component" value="Chromosome 7"/>
</dbReference>
<gene>
    <name evidence="1" type="ORF">OWV82_013396</name>
</gene>
<comment type="caution">
    <text evidence="1">The sequence shown here is derived from an EMBL/GenBank/DDBJ whole genome shotgun (WGS) entry which is preliminary data.</text>
</comment>
<reference evidence="1 2" key="1">
    <citation type="journal article" date="2023" name="Science">
        <title>Complex scaffold remodeling in plant triterpene biosynthesis.</title>
        <authorList>
            <person name="De La Pena R."/>
            <person name="Hodgson H."/>
            <person name="Liu J.C."/>
            <person name="Stephenson M.J."/>
            <person name="Martin A.C."/>
            <person name="Owen C."/>
            <person name="Harkess A."/>
            <person name="Leebens-Mack J."/>
            <person name="Jimenez L.E."/>
            <person name="Osbourn A."/>
            <person name="Sattely E.S."/>
        </authorList>
    </citation>
    <scope>NUCLEOTIDE SEQUENCE [LARGE SCALE GENOMIC DNA]</scope>
    <source>
        <strain evidence="2">cv. JPN11</strain>
        <tissue evidence="1">Leaf</tissue>
    </source>
</reference>
<accession>A0ACC1XW89</accession>
<evidence type="ECO:0000313" key="2">
    <source>
        <dbReference type="Proteomes" id="UP001164539"/>
    </source>
</evidence>
<name>A0ACC1XW89_MELAZ</name>
<keyword evidence="2" id="KW-1185">Reference proteome</keyword>